<reference evidence="2" key="1">
    <citation type="submission" date="2013-11" db="EMBL/GenBank/DDBJ databases">
        <title>Genome sequence of the fusiform rust pathogen reveals effectors for host alternation and coevolution with pine.</title>
        <authorList>
            <consortium name="DOE Joint Genome Institute"/>
            <person name="Smith K."/>
            <person name="Pendleton A."/>
            <person name="Kubisiak T."/>
            <person name="Anderson C."/>
            <person name="Salamov A."/>
            <person name="Aerts A."/>
            <person name="Riley R."/>
            <person name="Clum A."/>
            <person name="Lindquist E."/>
            <person name="Ence D."/>
            <person name="Campbell M."/>
            <person name="Kronenberg Z."/>
            <person name="Feau N."/>
            <person name="Dhillon B."/>
            <person name="Hamelin R."/>
            <person name="Burleigh J."/>
            <person name="Smith J."/>
            <person name="Yandell M."/>
            <person name="Nelson C."/>
            <person name="Grigoriev I."/>
            <person name="Davis J."/>
        </authorList>
    </citation>
    <scope>NUCLEOTIDE SEQUENCE</scope>
    <source>
        <strain evidence="2">G11</strain>
    </source>
</reference>
<feature type="region of interest" description="Disordered" evidence="1">
    <location>
        <begin position="170"/>
        <end position="238"/>
    </location>
</feature>
<evidence type="ECO:0000313" key="2">
    <source>
        <dbReference type="EMBL" id="KAG0145276.1"/>
    </source>
</evidence>
<evidence type="ECO:0000256" key="1">
    <source>
        <dbReference type="SAM" id="MobiDB-lite"/>
    </source>
</evidence>
<dbReference type="EMBL" id="MU167279">
    <property type="protein sequence ID" value="KAG0145276.1"/>
    <property type="molecule type" value="Genomic_DNA"/>
</dbReference>
<evidence type="ECO:0000313" key="3">
    <source>
        <dbReference type="Proteomes" id="UP000886653"/>
    </source>
</evidence>
<gene>
    <name evidence="2" type="ORF">CROQUDRAFT_133810</name>
</gene>
<accession>A0A9P6NKM6</accession>
<sequence length="294" mass="33644">MSMGNYLTKPPDPHSARPPIPEITRRSPTPTDAGASPSRNRENEQDPSRLLATREYIQWVQSRLALPRLPPTQSRSCPSSPLCSPSFTASYRMALNRTDDHRHRRSRAASLSESTRPDLGQMSKTRSGLQRTTRFHNLEQFLNLSRPDVPISAPPPFANPNPSSFKAIREPIASSKPPSPQKPTRSRKVTRPSSFVPQKRRHSLAFLPHGHQTRKSFTTSEFEPDRHPKKKLKSDPTLLPPRLLSEETVDWFYRRRLRVRMESSGLIWSTNAHRPRPKLIPKYFIPLYDGNEVL</sequence>
<protein>
    <submittedName>
        <fullName evidence="2">Uncharacterized protein</fullName>
    </submittedName>
</protein>
<comment type="caution">
    <text evidence="2">The sequence shown here is derived from an EMBL/GenBank/DDBJ whole genome shotgun (WGS) entry which is preliminary data.</text>
</comment>
<feature type="region of interest" description="Disordered" evidence="1">
    <location>
        <begin position="97"/>
        <end position="128"/>
    </location>
</feature>
<dbReference type="Proteomes" id="UP000886653">
    <property type="component" value="Unassembled WGS sequence"/>
</dbReference>
<name>A0A9P6NKM6_9BASI</name>
<proteinExistence type="predicted"/>
<dbReference type="AlphaFoldDB" id="A0A9P6NKM6"/>
<keyword evidence="3" id="KW-1185">Reference proteome</keyword>
<organism evidence="2 3">
    <name type="scientific">Cronartium quercuum f. sp. fusiforme G11</name>
    <dbReference type="NCBI Taxonomy" id="708437"/>
    <lineage>
        <taxon>Eukaryota</taxon>
        <taxon>Fungi</taxon>
        <taxon>Dikarya</taxon>
        <taxon>Basidiomycota</taxon>
        <taxon>Pucciniomycotina</taxon>
        <taxon>Pucciniomycetes</taxon>
        <taxon>Pucciniales</taxon>
        <taxon>Coleosporiaceae</taxon>
        <taxon>Cronartium</taxon>
    </lineage>
</organism>
<feature type="region of interest" description="Disordered" evidence="1">
    <location>
        <begin position="1"/>
        <end position="50"/>
    </location>
</feature>